<dbReference type="AlphaFoldDB" id="A0AA35LAX1"/>
<accession>A0AA35LAX1</accession>
<sequence length="126" mass="13036">MGFPDSIRTAAATWRSGPESTRKPGGLALLSPPLPAQARSRGLLLLLLPPPGSRAPTSARRRELGATGAGAGRVGRRSRAGGETRPAPRAQQNPGRAGETARLCPKAESLPGRTDSGREGVKICSH</sequence>
<protein>
    <submittedName>
        <fullName evidence="2">Uncharacterized protein</fullName>
    </submittedName>
</protein>
<proteinExistence type="predicted"/>
<dbReference type="EMBL" id="OX395139">
    <property type="protein sequence ID" value="CAI5793005.1"/>
    <property type="molecule type" value="Genomic_DNA"/>
</dbReference>
<gene>
    <name evidence="2" type="ORF">PODLI_1B027343</name>
</gene>
<name>A0AA35LAX1_9SAUR</name>
<organism evidence="2 3">
    <name type="scientific">Podarcis lilfordi</name>
    <name type="common">Lilford's wall lizard</name>
    <dbReference type="NCBI Taxonomy" id="74358"/>
    <lineage>
        <taxon>Eukaryota</taxon>
        <taxon>Metazoa</taxon>
        <taxon>Chordata</taxon>
        <taxon>Craniata</taxon>
        <taxon>Vertebrata</taxon>
        <taxon>Euteleostomi</taxon>
        <taxon>Lepidosauria</taxon>
        <taxon>Squamata</taxon>
        <taxon>Bifurcata</taxon>
        <taxon>Unidentata</taxon>
        <taxon>Episquamata</taxon>
        <taxon>Laterata</taxon>
        <taxon>Lacertibaenia</taxon>
        <taxon>Lacertidae</taxon>
        <taxon>Podarcis</taxon>
    </lineage>
</organism>
<evidence type="ECO:0000256" key="1">
    <source>
        <dbReference type="SAM" id="MobiDB-lite"/>
    </source>
</evidence>
<evidence type="ECO:0000313" key="2">
    <source>
        <dbReference type="EMBL" id="CAI5793005.1"/>
    </source>
</evidence>
<keyword evidence="3" id="KW-1185">Reference proteome</keyword>
<dbReference type="Proteomes" id="UP001178461">
    <property type="component" value="Chromosome 14"/>
</dbReference>
<feature type="region of interest" description="Disordered" evidence="1">
    <location>
        <begin position="1"/>
        <end position="34"/>
    </location>
</feature>
<reference evidence="2" key="1">
    <citation type="submission" date="2022-12" db="EMBL/GenBank/DDBJ databases">
        <authorList>
            <person name="Alioto T."/>
            <person name="Alioto T."/>
            <person name="Gomez Garrido J."/>
        </authorList>
    </citation>
    <scope>NUCLEOTIDE SEQUENCE</scope>
</reference>
<evidence type="ECO:0000313" key="3">
    <source>
        <dbReference type="Proteomes" id="UP001178461"/>
    </source>
</evidence>
<feature type="compositionally biased region" description="Basic and acidic residues" evidence="1">
    <location>
        <begin position="115"/>
        <end position="126"/>
    </location>
</feature>
<feature type="region of interest" description="Disordered" evidence="1">
    <location>
        <begin position="49"/>
        <end position="126"/>
    </location>
</feature>